<keyword evidence="2" id="KW-1185">Reference proteome</keyword>
<evidence type="ECO:0000313" key="1">
    <source>
        <dbReference type="EnsemblProtists" id="PYU1_T013621"/>
    </source>
</evidence>
<reference evidence="2" key="1">
    <citation type="journal article" date="2010" name="Genome Biol.">
        <title>Genome sequence of the necrotrophic plant pathogen Pythium ultimum reveals original pathogenicity mechanisms and effector repertoire.</title>
        <authorList>
            <person name="Levesque C.A."/>
            <person name="Brouwer H."/>
            <person name="Cano L."/>
            <person name="Hamilton J.P."/>
            <person name="Holt C."/>
            <person name="Huitema E."/>
            <person name="Raffaele S."/>
            <person name="Robideau G.P."/>
            <person name="Thines M."/>
            <person name="Win J."/>
            <person name="Zerillo M.M."/>
            <person name="Beakes G.W."/>
            <person name="Boore J.L."/>
            <person name="Busam D."/>
            <person name="Dumas B."/>
            <person name="Ferriera S."/>
            <person name="Fuerstenberg S.I."/>
            <person name="Gachon C.M."/>
            <person name="Gaulin E."/>
            <person name="Govers F."/>
            <person name="Grenville-Briggs L."/>
            <person name="Horner N."/>
            <person name="Hostetler J."/>
            <person name="Jiang R.H."/>
            <person name="Johnson J."/>
            <person name="Krajaejun T."/>
            <person name="Lin H."/>
            <person name="Meijer H.J."/>
            <person name="Moore B."/>
            <person name="Morris P."/>
            <person name="Phuntmart V."/>
            <person name="Puiu D."/>
            <person name="Shetty J."/>
            <person name="Stajich J.E."/>
            <person name="Tripathy S."/>
            <person name="Wawra S."/>
            <person name="van West P."/>
            <person name="Whitty B.R."/>
            <person name="Coutinho P.M."/>
            <person name="Henrissat B."/>
            <person name="Martin F."/>
            <person name="Thomas P.D."/>
            <person name="Tyler B.M."/>
            <person name="De Vries R.P."/>
            <person name="Kamoun S."/>
            <person name="Yandell M."/>
            <person name="Tisserat N."/>
            <person name="Buell C.R."/>
        </authorList>
    </citation>
    <scope>NUCLEOTIDE SEQUENCE</scope>
    <source>
        <strain evidence="2">DAOM:BR144</strain>
    </source>
</reference>
<dbReference type="VEuPathDB" id="FungiDB:PYU1_G013592"/>
<accession>K3X8S2</accession>
<proteinExistence type="predicted"/>
<dbReference type="STRING" id="431595.K3X8S2"/>
<organism evidence="1 2">
    <name type="scientific">Globisporangium ultimum (strain ATCC 200006 / CBS 805.95 / DAOM BR144)</name>
    <name type="common">Pythium ultimum</name>
    <dbReference type="NCBI Taxonomy" id="431595"/>
    <lineage>
        <taxon>Eukaryota</taxon>
        <taxon>Sar</taxon>
        <taxon>Stramenopiles</taxon>
        <taxon>Oomycota</taxon>
        <taxon>Peronosporomycetes</taxon>
        <taxon>Pythiales</taxon>
        <taxon>Pythiaceae</taxon>
        <taxon>Globisporangium</taxon>
    </lineage>
</organism>
<dbReference type="InParanoid" id="K3X8S2"/>
<dbReference type="Proteomes" id="UP000019132">
    <property type="component" value="Unassembled WGS sequence"/>
</dbReference>
<reference evidence="2" key="2">
    <citation type="submission" date="2010-04" db="EMBL/GenBank/DDBJ databases">
        <authorList>
            <person name="Buell R."/>
            <person name="Hamilton J."/>
            <person name="Hostetler J."/>
        </authorList>
    </citation>
    <scope>NUCLEOTIDE SEQUENCE [LARGE SCALE GENOMIC DNA]</scope>
    <source>
        <strain evidence="2">DAOM:BR144</strain>
    </source>
</reference>
<dbReference type="EnsemblProtists" id="PYU1_T013621">
    <property type="protein sequence ID" value="PYU1_T013621"/>
    <property type="gene ID" value="PYU1_G013592"/>
</dbReference>
<evidence type="ECO:0000313" key="2">
    <source>
        <dbReference type="Proteomes" id="UP000019132"/>
    </source>
</evidence>
<name>K3X8S2_GLOUD</name>
<dbReference type="eggNOG" id="ENOG502QT0W">
    <property type="taxonomic scope" value="Eukaryota"/>
</dbReference>
<dbReference type="HOGENOM" id="CLU_1297429_0_0_1"/>
<protein>
    <submittedName>
        <fullName evidence="1">Uncharacterized protein</fullName>
    </submittedName>
</protein>
<dbReference type="EMBL" id="GL376597">
    <property type="status" value="NOT_ANNOTATED_CDS"/>
    <property type="molecule type" value="Genomic_DNA"/>
</dbReference>
<reference evidence="1" key="3">
    <citation type="submission" date="2015-02" db="UniProtKB">
        <authorList>
            <consortium name="EnsemblProtists"/>
        </authorList>
    </citation>
    <scope>IDENTIFICATION</scope>
    <source>
        <strain evidence="1">DAOM BR144</strain>
    </source>
</reference>
<dbReference type="AlphaFoldDB" id="K3X8S2"/>
<sequence>MGLIDALGAFEVIVVAVDHAKGQVCSSESLMALPTDSQEERVTEISKRDIRLMKDQALQLQSGHYLLKQLHDTVRADTKLILGRSSSTKYAVYASIEDALKLWKSLCRENEVHKLIEHLQEWNRMDWDAKIRFYFANASDDLNVFLLRKDPVFFQLFVRPLVKSKISKSLIDSYLLDDKITLHNLYSAPGVFQGLSVIEKLLIAERMSSTSDVERICERVHLDAASASSEHKMKSLFASVATRRMI</sequence>